<dbReference type="RefSeq" id="WP_145208381.1">
    <property type="nucleotide sequence ID" value="NZ_CP036432.1"/>
</dbReference>
<evidence type="ECO:0000313" key="3">
    <source>
        <dbReference type="EMBL" id="QDV82476.1"/>
    </source>
</evidence>
<evidence type="ECO:0000256" key="2">
    <source>
        <dbReference type="SAM" id="Phobius"/>
    </source>
</evidence>
<dbReference type="Proteomes" id="UP000318081">
    <property type="component" value="Chromosome"/>
</dbReference>
<proteinExistence type="predicted"/>
<gene>
    <name evidence="3" type="ORF">TBK1r_14060</name>
</gene>
<keyword evidence="4" id="KW-1185">Reference proteome</keyword>
<keyword evidence="2" id="KW-1133">Transmembrane helix</keyword>
<sequence>MSIKRVSCPRCNAAMNVPASMASTRCASCGETFAIAAAGAGQAKPQRGADSKSAAVDDEDDGRSEDRIGQWLVVGGVAGVAVVGLILLVLFSGGGEEEPEKPKLPVRTQATVVENLNLDETPSDTDYREVNLPESTRQQIYRDYSQMIASSFGKSKKIPSGGAAGQALNKTLGSVVDREVTHMALVHGISEEDIAQIYAEGRAKGW</sequence>
<name>A0ABX5XM67_9BACT</name>
<evidence type="ECO:0008006" key="5">
    <source>
        <dbReference type="Google" id="ProtNLM"/>
    </source>
</evidence>
<feature type="region of interest" description="Disordered" evidence="1">
    <location>
        <begin position="40"/>
        <end position="63"/>
    </location>
</feature>
<protein>
    <recommendedName>
        <fullName evidence="5">Zinc ribbon domain-containing protein</fullName>
    </recommendedName>
</protein>
<reference evidence="3 4" key="1">
    <citation type="submission" date="2019-02" db="EMBL/GenBank/DDBJ databases">
        <title>Deep-cultivation of Planctomycetes and their phenomic and genomic characterization uncovers novel biology.</title>
        <authorList>
            <person name="Wiegand S."/>
            <person name="Jogler M."/>
            <person name="Boedeker C."/>
            <person name="Pinto D."/>
            <person name="Vollmers J."/>
            <person name="Rivas-Marin E."/>
            <person name="Kohn T."/>
            <person name="Peeters S.H."/>
            <person name="Heuer A."/>
            <person name="Rast P."/>
            <person name="Oberbeckmann S."/>
            <person name="Bunk B."/>
            <person name="Jeske O."/>
            <person name="Meyerdierks A."/>
            <person name="Storesund J.E."/>
            <person name="Kallscheuer N."/>
            <person name="Luecker S."/>
            <person name="Lage O.M."/>
            <person name="Pohl T."/>
            <person name="Merkel B.J."/>
            <person name="Hornburger P."/>
            <person name="Mueller R.-W."/>
            <person name="Bruemmer F."/>
            <person name="Labrenz M."/>
            <person name="Spormann A.M."/>
            <person name="Op den Camp H."/>
            <person name="Overmann J."/>
            <person name="Amann R."/>
            <person name="Jetten M.S.M."/>
            <person name="Mascher T."/>
            <person name="Medema M.H."/>
            <person name="Devos D.P."/>
            <person name="Kaster A.-K."/>
            <person name="Ovreas L."/>
            <person name="Rohde M."/>
            <person name="Galperin M.Y."/>
            <person name="Jogler C."/>
        </authorList>
    </citation>
    <scope>NUCLEOTIDE SEQUENCE [LARGE SCALE GENOMIC DNA]</scope>
    <source>
        <strain evidence="3 4">TBK1r</strain>
    </source>
</reference>
<evidence type="ECO:0000256" key="1">
    <source>
        <dbReference type="SAM" id="MobiDB-lite"/>
    </source>
</evidence>
<organism evidence="3 4">
    <name type="scientific">Stieleria magnilauensis</name>
    <dbReference type="NCBI Taxonomy" id="2527963"/>
    <lineage>
        <taxon>Bacteria</taxon>
        <taxon>Pseudomonadati</taxon>
        <taxon>Planctomycetota</taxon>
        <taxon>Planctomycetia</taxon>
        <taxon>Pirellulales</taxon>
        <taxon>Pirellulaceae</taxon>
        <taxon>Stieleria</taxon>
    </lineage>
</organism>
<feature type="transmembrane region" description="Helical" evidence="2">
    <location>
        <begin position="71"/>
        <end position="91"/>
    </location>
</feature>
<dbReference type="EMBL" id="CP036432">
    <property type="protein sequence ID" value="QDV82476.1"/>
    <property type="molecule type" value="Genomic_DNA"/>
</dbReference>
<accession>A0ABX5XM67</accession>
<evidence type="ECO:0000313" key="4">
    <source>
        <dbReference type="Proteomes" id="UP000318081"/>
    </source>
</evidence>
<keyword evidence="2" id="KW-0812">Transmembrane</keyword>
<keyword evidence="2" id="KW-0472">Membrane</keyword>